<evidence type="ECO:0000256" key="1">
    <source>
        <dbReference type="ARBA" id="ARBA00004127"/>
    </source>
</evidence>
<comment type="caution">
    <text evidence="8">The sequence shown here is derived from an EMBL/GenBank/DDBJ whole genome shotgun (WGS) entry which is preliminary data.</text>
</comment>
<comment type="catalytic activity">
    <reaction evidence="5">
        <text>a quinone + NADH + 5 H(+)(in) = a quinol + NAD(+) + 4 H(+)(out)</text>
        <dbReference type="Rhea" id="RHEA:57888"/>
        <dbReference type="ChEBI" id="CHEBI:15378"/>
        <dbReference type="ChEBI" id="CHEBI:24646"/>
        <dbReference type="ChEBI" id="CHEBI:57540"/>
        <dbReference type="ChEBI" id="CHEBI:57945"/>
        <dbReference type="ChEBI" id="CHEBI:132124"/>
    </reaction>
</comment>
<dbReference type="HAMAP" id="MF_00445">
    <property type="entry name" value="NDH1_NuoN_1"/>
    <property type="match status" value="1"/>
</dbReference>
<evidence type="ECO:0000256" key="3">
    <source>
        <dbReference type="ARBA" id="ARBA00022989"/>
    </source>
</evidence>
<feature type="transmembrane region" description="Helical" evidence="5">
    <location>
        <begin position="49"/>
        <end position="67"/>
    </location>
</feature>
<sequence>MNEQAATLSESINAIIAGAGSLLPELLLAGFFLLLVTLDLFKSKSIKQLLPWLAATGLFATLIIQILGGYTSGGVQFLNLLRSDGLARFAGILFSGAGIFTILLSLQNRQLEKLEKGRGEYYALILMLVLGLNLMAKSINLLMVFLAIEVVSIASYILTLTLKDNKRSVEAGLKYILYGTLSAGVMLYGMSFFYGLTGSLSYTEGNFWQSLLQADALLVTVAAILVFAGFFFKISAAPFHFWIPDVYQGAPMPIVALFSTGPKMAGVIIILRFVAAFADPTLAGVFTDITLFLGIAALATLAIGNFTALWQRTPRRLLAYSSVSHAGFLLMALLAFGTNYTSGVLFYLTVLLFMNFGIFLFLQIAEEELGVQQLENFEGLGRLYPYLGMMALLYLLSLTGLPPLAGFMGKLLIFSNVWEAYTATNQGMLLVLLVVGILLTGVALFYYIRIPYYLFFKRNQTAENLVISLSNKLLLGFFALPLLVLFFKPDLLLHWIETLLAQTL</sequence>
<feature type="transmembrane region" description="Helical" evidence="5">
    <location>
        <begin position="12"/>
        <end position="37"/>
    </location>
</feature>
<keyword evidence="4 5" id="KW-0472">Membrane</keyword>
<feature type="transmembrane region" description="Helical" evidence="5">
    <location>
        <begin position="216"/>
        <end position="242"/>
    </location>
</feature>
<evidence type="ECO:0000256" key="2">
    <source>
        <dbReference type="ARBA" id="ARBA00022692"/>
    </source>
</evidence>
<dbReference type="RefSeq" id="WP_250432233.1">
    <property type="nucleotide sequence ID" value="NZ_JALPRR010000006.1"/>
</dbReference>
<protein>
    <recommendedName>
        <fullName evidence="5">NADH-quinone oxidoreductase subunit N</fullName>
        <ecNumber evidence="5">7.1.1.-</ecNumber>
    </recommendedName>
    <alternativeName>
        <fullName evidence="5">NADH dehydrogenase I subunit N</fullName>
    </alternativeName>
    <alternativeName>
        <fullName evidence="5">NDH-1 subunit N</fullName>
    </alternativeName>
</protein>
<keyword evidence="5" id="KW-1003">Cell membrane</keyword>
<evidence type="ECO:0000313" key="9">
    <source>
        <dbReference type="Proteomes" id="UP001597374"/>
    </source>
</evidence>
<name>A0ABW5CYA9_9BACT</name>
<proteinExistence type="inferred from homology"/>
<comment type="function">
    <text evidence="5">NDH-1 shuttles electrons from NADH, via FMN and iron-sulfur (Fe-S) centers, to quinones in the respiratory chain. The immediate electron acceptor for the enzyme in this species is believed to be a menaquinone. Couples the redox reaction to proton translocation (for every two electrons transferred, four hydrogen ions are translocated across the cytoplasmic membrane), and thus conserves the redox energy in a proton gradient.</text>
</comment>
<dbReference type="EC" id="7.1.1.-" evidence="5"/>
<feature type="transmembrane region" description="Helical" evidence="5">
    <location>
        <begin position="428"/>
        <end position="448"/>
    </location>
</feature>
<dbReference type="InterPro" id="IPR001750">
    <property type="entry name" value="ND/Mrp_TM"/>
</dbReference>
<evidence type="ECO:0000256" key="5">
    <source>
        <dbReference type="HAMAP-Rule" id="MF_00445"/>
    </source>
</evidence>
<reference evidence="9" key="1">
    <citation type="journal article" date="2019" name="Int. J. Syst. Evol. Microbiol.">
        <title>The Global Catalogue of Microorganisms (GCM) 10K type strain sequencing project: providing services to taxonomists for standard genome sequencing and annotation.</title>
        <authorList>
            <consortium name="The Broad Institute Genomics Platform"/>
            <consortium name="The Broad Institute Genome Sequencing Center for Infectious Disease"/>
            <person name="Wu L."/>
            <person name="Ma J."/>
        </authorList>
    </citation>
    <scope>NUCLEOTIDE SEQUENCE [LARGE SCALE GENOMIC DNA]</scope>
    <source>
        <strain evidence="9">CGMCC 4.1782</strain>
    </source>
</reference>
<evidence type="ECO:0000313" key="8">
    <source>
        <dbReference type="EMBL" id="MFD2247028.1"/>
    </source>
</evidence>
<dbReference type="Pfam" id="PF00361">
    <property type="entry name" value="Proton_antipo_M"/>
    <property type="match status" value="1"/>
</dbReference>
<keyword evidence="9" id="KW-1185">Reference proteome</keyword>
<keyword evidence="5" id="KW-0520">NAD</keyword>
<keyword evidence="5" id="KW-1278">Translocase</keyword>
<evidence type="ECO:0000256" key="4">
    <source>
        <dbReference type="ARBA" id="ARBA00023136"/>
    </source>
</evidence>
<feature type="transmembrane region" description="Helical" evidence="5">
    <location>
        <begin position="119"/>
        <end position="136"/>
    </location>
</feature>
<keyword evidence="5" id="KW-0874">Quinone</keyword>
<feature type="transmembrane region" description="Helical" evidence="5">
    <location>
        <begin position="175"/>
        <end position="196"/>
    </location>
</feature>
<feature type="transmembrane region" description="Helical" evidence="5">
    <location>
        <begin position="383"/>
        <end position="408"/>
    </location>
</feature>
<feature type="domain" description="NADH:quinone oxidoreductase/Mrp antiporter transmembrane" evidence="7">
    <location>
        <begin position="139"/>
        <end position="424"/>
    </location>
</feature>
<dbReference type="EMBL" id="JBHUIM010000002">
    <property type="protein sequence ID" value="MFD2247028.1"/>
    <property type="molecule type" value="Genomic_DNA"/>
</dbReference>
<dbReference type="InterPro" id="IPR010096">
    <property type="entry name" value="NADH-Q_OxRdtase_suN/2"/>
</dbReference>
<keyword evidence="3 5" id="KW-1133">Transmembrane helix</keyword>
<comment type="subunit">
    <text evidence="5">NDH-1 is composed of 14 different subunits. Subunits NuoA, H, J, K, L, M, N constitute the membrane sector of the complex.</text>
</comment>
<feature type="transmembrane region" description="Helical" evidence="5">
    <location>
        <begin position="142"/>
        <end position="163"/>
    </location>
</feature>
<accession>A0ABW5CYA9</accession>
<dbReference type="Proteomes" id="UP001597374">
    <property type="component" value="Unassembled WGS sequence"/>
</dbReference>
<dbReference type="PANTHER" id="PTHR22773">
    <property type="entry name" value="NADH DEHYDROGENASE"/>
    <property type="match status" value="1"/>
</dbReference>
<feature type="transmembrane region" description="Helical" evidence="5">
    <location>
        <begin position="289"/>
        <end position="310"/>
    </location>
</feature>
<evidence type="ECO:0000259" key="7">
    <source>
        <dbReference type="Pfam" id="PF00361"/>
    </source>
</evidence>
<feature type="transmembrane region" description="Helical" evidence="5">
    <location>
        <begin position="87"/>
        <end position="107"/>
    </location>
</feature>
<organism evidence="8 9">
    <name type="scientific">Pontibacter ruber</name>
    <dbReference type="NCBI Taxonomy" id="1343895"/>
    <lineage>
        <taxon>Bacteria</taxon>
        <taxon>Pseudomonadati</taxon>
        <taxon>Bacteroidota</taxon>
        <taxon>Cytophagia</taxon>
        <taxon>Cytophagales</taxon>
        <taxon>Hymenobacteraceae</taxon>
        <taxon>Pontibacter</taxon>
    </lineage>
</organism>
<feature type="transmembrane region" description="Helical" evidence="5">
    <location>
        <begin position="254"/>
        <end position="277"/>
    </location>
</feature>
<feature type="transmembrane region" description="Helical" evidence="5">
    <location>
        <begin position="344"/>
        <end position="362"/>
    </location>
</feature>
<gene>
    <name evidence="5" type="primary">nuoN</name>
    <name evidence="8" type="ORF">ACFSKP_12230</name>
</gene>
<dbReference type="NCBIfam" id="TIGR01770">
    <property type="entry name" value="NDH_I_N"/>
    <property type="match status" value="1"/>
</dbReference>
<evidence type="ECO:0000256" key="6">
    <source>
        <dbReference type="RuleBase" id="RU000320"/>
    </source>
</evidence>
<feature type="transmembrane region" description="Helical" evidence="5">
    <location>
        <begin position="317"/>
        <end position="338"/>
    </location>
</feature>
<keyword evidence="5" id="KW-0813">Transport</keyword>
<comment type="subcellular location">
    <subcellularLocation>
        <location evidence="5">Cell membrane</location>
        <topology evidence="5">Multi-pass membrane protein</topology>
    </subcellularLocation>
    <subcellularLocation>
        <location evidence="1">Endomembrane system</location>
        <topology evidence="1">Multi-pass membrane protein</topology>
    </subcellularLocation>
    <subcellularLocation>
        <location evidence="6">Membrane</location>
        <topology evidence="6">Multi-pass membrane protein</topology>
    </subcellularLocation>
</comment>
<keyword evidence="2 5" id="KW-0812">Transmembrane</keyword>
<feature type="transmembrane region" description="Helical" evidence="5">
    <location>
        <begin position="469"/>
        <end position="487"/>
    </location>
</feature>
<comment type="similarity">
    <text evidence="5">Belongs to the complex I subunit 2 family.</text>
</comment>